<accession>A0A1G5WY78</accession>
<organism evidence="2 3">
    <name type="scientific">Methanobrevibacter millerae</name>
    <dbReference type="NCBI Taxonomy" id="230361"/>
    <lineage>
        <taxon>Archaea</taxon>
        <taxon>Methanobacteriati</taxon>
        <taxon>Methanobacteriota</taxon>
        <taxon>Methanomada group</taxon>
        <taxon>Methanobacteria</taxon>
        <taxon>Methanobacteriales</taxon>
        <taxon>Methanobacteriaceae</taxon>
        <taxon>Methanobrevibacter</taxon>
    </lineage>
</organism>
<name>A0A1G5WY78_9EURY</name>
<dbReference type="PANTHER" id="PTHR43404:SF2">
    <property type="entry name" value="LIPOPOLYSACCHARIDE CHOLINEPHOSPHOTRANSFERASE LICD"/>
    <property type="match status" value="1"/>
</dbReference>
<dbReference type="PANTHER" id="PTHR43404">
    <property type="entry name" value="LIPOPOLYSACCHARIDE CHOLINEPHOSPHOTRANSFERASE LICD"/>
    <property type="match status" value="1"/>
</dbReference>
<dbReference type="GO" id="GO:0016740">
    <property type="term" value="F:transferase activity"/>
    <property type="evidence" value="ECO:0007669"/>
    <property type="project" value="UniProtKB-KW"/>
</dbReference>
<protein>
    <submittedName>
        <fullName evidence="2">Lipopolysaccharide cholinephosphotransferase</fullName>
    </submittedName>
</protein>
<dbReference type="RefSeq" id="WP_149732280.1">
    <property type="nucleotide sequence ID" value="NZ_FMXB01000014.1"/>
</dbReference>
<keyword evidence="2" id="KW-0808">Transferase</keyword>
<evidence type="ECO:0000313" key="2">
    <source>
        <dbReference type="EMBL" id="SDA62477.1"/>
    </source>
</evidence>
<dbReference type="GO" id="GO:0009100">
    <property type="term" value="P:glycoprotein metabolic process"/>
    <property type="evidence" value="ECO:0007669"/>
    <property type="project" value="UniProtKB-ARBA"/>
</dbReference>
<proteinExistence type="predicted"/>
<gene>
    <name evidence="2" type="ORF">SAMN02910315_01756</name>
</gene>
<feature type="domain" description="LicD/FKTN/FKRP nucleotidyltransferase" evidence="1">
    <location>
        <begin position="36"/>
        <end position="263"/>
    </location>
</feature>
<reference evidence="2 3" key="1">
    <citation type="submission" date="2016-10" db="EMBL/GenBank/DDBJ databases">
        <authorList>
            <person name="Varghese N."/>
            <person name="Submissions S."/>
        </authorList>
    </citation>
    <scope>NUCLEOTIDE SEQUENCE [LARGE SCALE GENOMIC DNA]</scope>
    <source>
        <strain evidence="2 3">DSM 16643</strain>
    </source>
</reference>
<keyword evidence="3" id="KW-1185">Reference proteome</keyword>
<dbReference type="Proteomes" id="UP000323439">
    <property type="component" value="Unassembled WGS sequence"/>
</dbReference>
<dbReference type="EMBL" id="FMXB01000014">
    <property type="protein sequence ID" value="SDA62477.1"/>
    <property type="molecule type" value="Genomic_DNA"/>
</dbReference>
<dbReference type="InterPro" id="IPR052942">
    <property type="entry name" value="LPS_cholinephosphotransferase"/>
</dbReference>
<dbReference type="InterPro" id="IPR007074">
    <property type="entry name" value="LicD/FKTN/FKRP_NTP_transf"/>
</dbReference>
<dbReference type="AlphaFoldDB" id="A0A1G5WY78"/>
<evidence type="ECO:0000313" key="3">
    <source>
        <dbReference type="Proteomes" id="UP000323439"/>
    </source>
</evidence>
<sequence>MSMNENNTNYKDYDPDTLKHLQTVIMDIFKDFIEICDENDIQYFLHAGTTIGAVRHGGFIPWDDEIDVAMLREDYEKLLKILDKENGKYYISNLKKRFKIDDDNYTPKTLLCLKNTKLKQQEQECTLYDFGIYIDINVLDEIPEKKIERFLFIKTVYFVKFLIFLTHSVECDVYTSKTNEFIGHRIKFLFGHFNIPNIALKIFTKLIKKYQGKCEMLCSPGEGVWIERDFHKSCFNQALKVKFEDTCANIPVGYDEVLKVFYGNYMEIPPISERFNHNWKIIDFGEY</sequence>
<evidence type="ECO:0000259" key="1">
    <source>
        <dbReference type="Pfam" id="PF04991"/>
    </source>
</evidence>
<dbReference type="Pfam" id="PF04991">
    <property type="entry name" value="LicD"/>
    <property type="match status" value="1"/>
</dbReference>